<organism evidence="1 2">
    <name type="scientific">Mitsuokella multacida</name>
    <dbReference type="NCBI Taxonomy" id="52226"/>
    <lineage>
        <taxon>Bacteria</taxon>
        <taxon>Bacillati</taxon>
        <taxon>Bacillota</taxon>
        <taxon>Negativicutes</taxon>
        <taxon>Selenomonadales</taxon>
        <taxon>Selenomonadaceae</taxon>
        <taxon>Mitsuokella</taxon>
    </lineage>
</organism>
<name>A0A414NVC8_9FIRM</name>
<evidence type="ECO:0000313" key="1">
    <source>
        <dbReference type="EMBL" id="RHF50877.1"/>
    </source>
</evidence>
<gene>
    <name evidence="1" type="ORF">DW674_09580</name>
</gene>
<accession>A0A414NVC8</accession>
<evidence type="ECO:0000313" key="2">
    <source>
        <dbReference type="Proteomes" id="UP000283442"/>
    </source>
</evidence>
<sequence>MESGKTRWTIDISDRDSDAAVARINAELADIFARRGDTQAVYVTFDFEFSAYFYNVAKMTLLPHRGLGLEDKAGKLVGVIFIEADMDVMKLHEYQGAEGIAIDFFKPKEVEAGVEVMPLR</sequence>
<dbReference type="AlphaFoldDB" id="A0A414NVC8"/>
<reference evidence="1 2" key="1">
    <citation type="submission" date="2018-08" db="EMBL/GenBank/DDBJ databases">
        <title>A genome reference for cultivated species of the human gut microbiota.</title>
        <authorList>
            <person name="Zou Y."/>
            <person name="Xue W."/>
            <person name="Luo G."/>
        </authorList>
    </citation>
    <scope>NUCLEOTIDE SEQUENCE [LARGE SCALE GENOMIC DNA]</scope>
    <source>
        <strain evidence="1 2">AM25-21AC</strain>
    </source>
</reference>
<proteinExistence type="predicted"/>
<dbReference type="RefSeq" id="WP_118176538.1">
    <property type="nucleotide sequence ID" value="NZ_JAQEAO010000007.1"/>
</dbReference>
<dbReference type="Proteomes" id="UP000283442">
    <property type="component" value="Unassembled WGS sequence"/>
</dbReference>
<dbReference type="EMBL" id="QRHE01000010">
    <property type="protein sequence ID" value="RHF50877.1"/>
    <property type="molecule type" value="Genomic_DNA"/>
</dbReference>
<protein>
    <submittedName>
        <fullName evidence="1">Uncharacterized protein</fullName>
    </submittedName>
</protein>
<comment type="caution">
    <text evidence="1">The sequence shown here is derived from an EMBL/GenBank/DDBJ whole genome shotgun (WGS) entry which is preliminary data.</text>
</comment>